<name>A0A8C7BZ56_NEOVI</name>
<proteinExistence type="inferred from homology"/>
<keyword evidence="5" id="KW-0443">Lipid metabolism</keyword>
<dbReference type="Ensembl" id="ENSNVIT00000036728.1">
    <property type="protein sequence ID" value="ENSNVIP00000031696.1"/>
    <property type="gene ID" value="ENSNVIG00000024385.1"/>
</dbReference>
<dbReference type="GO" id="GO:0055088">
    <property type="term" value="P:lipid homeostasis"/>
    <property type="evidence" value="ECO:0007669"/>
    <property type="project" value="Ensembl"/>
</dbReference>
<evidence type="ECO:0000256" key="7">
    <source>
        <dbReference type="ARBA" id="ARBA00045163"/>
    </source>
</evidence>
<evidence type="ECO:0000256" key="8">
    <source>
        <dbReference type="ARBA" id="ARBA00050265"/>
    </source>
</evidence>
<dbReference type="GO" id="GO:0060612">
    <property type="term" value="P:adipose tissue development"/>
    <property type="evidence" value="ECO:0007669"/>
    <property type="project" value="Ensembl"/>
</dbReference>
<dbReference type="GO" id="GO:0006631">
    <property type="term" value="P:fatty acid metabolic process"/>
    <property type="evidence" value="ECO:0007669"/>
    <property type="project" value="Ensembl"/>
</dbReference>
<dbReference type="GO" id="GO:0006897">
    <property type="term" value="P:endocytosis"/>
    <property type="evidence" value="ECO:0007669"/>
    <property type="project" value="Ensembl"/>
</dbReference>
<dbReference type="GO" id="GO:0007005">
    <property type="term" value="P:mitochondrion organization"/>
    <property type="evidence" value="ECO:0007669"/>
    <property type="project" value="Ensembl"/>
</dbReference>
<dbReference type="GO" id="GO:0006776">
    <property type="term" value="P:vitamin A metabolic process"/>
    <property type="evidence" value="ECO:0007669"/>
    <property type="project" value="Ensembl"/>
</dbReference>
<dbReference type="FunFam" id="3.40.50.1820:FF:000012">
    <property type="entry name" value="Lipase"/>
    <property type="match status" value="1"/>
</dbReference>
<evidence type="ECO:0000256" key="12">
    <source>
        <dbReference type="SAM" id="SignalP"/>
    </source>
</evidence>
<keyword evidence="15" id="KW-1185">Reference proteome</keyword>
<dbReference type="GO" id="GO:0008340">
    <property type="term" value="P:determination of adult lifespan"/>
    <property type="evidence" value="ECO:0007669"/>
    <property type="project" value="Ensembl"/>
</dbReference>
<dbReference type="GO" id="GO:0070341">
    <property type="term" value="P:fat cell proliferation"/>
    <property type="evidence" value="ECO:0007669"/>
    <property type="project" value="Ensembl"/>
</dbReference>
<dbReference type="GO" id="GO:0071838">
    <property type="term" value="P:cell proliferation in bone marrow"/>
    <property type="evidence" value="ECO:0007669"/>
    <property type="project" value="Ensembl"/>
</dbReference>
<dbReference type="GO" id="GO:0004771">
    <property type="term" value="F:sterol ester esterase activity"/>
    <property type="evidence" value="ECO:0007669"/>
    <property type="project" value="Ensembl"/>
</dbReference>
<dbReference type="GO" id="GO:0048873">
    <property type="term" value="P:homeostasis of number of cells within a tissue"/>
    <property type="evidence" value="ECO:0007669"/>
    <property type="project" value="Ensembl"/>
</dbReference>
<dbReference type="GO" id="GO:0002244">
    <property type="term" value="P:hematopoietic progenitor cell differentiation"/>
    <property type="evidence" value="ECO:0007669"/>
    <property type="project" value="Ensembl"/>
</dbReference>
<dbReference type="GO" id="GO:0004806">
    <property type="term" value="F:triacylglycerol lipase activity"/>
    <property type="evidence" value="ECO:0007669"/>
    <property type="project" value="UniProtKB-EC"/>
</dbReference>
<feature type="active site" description="Charge relay system" evidence="11">
    <location>
        <position position="385"/>
    </location>
</feature>
<keyword evidence="4 10" id="KW-0442">Lipid degradation</keyword>
<dbReference type="GO" id="GO:0002536">
    <property type="term" value="P:respiratory burst involved in inflammatory response"/>
    <property type="evidence" value="ECO:0007669"/>
    <property type="project" value="Ensembl"/>
</dbReference>
<dbReference type="GO" id="GO:0033189">
    <property type="term" value="P:response to vitamin A"/>
    <property type="evidence" value="ECO:0007669"/>
    <property type="project" value="Ensembl"/>
</dbReference>
<feature type="signal peptide" evidence="12">
    <location>
        <begin position="1"/>
        <end position="35"/>
    </location>
</feature>
<dbReference type="GO" id="GO:0030421">
    <property type="term" value="P:defecation"/>
    <property type="evidence" value="ECO:0007669"/>
    <property type="project" value="Ensembl"/>
</dbReference>
<evidence type="ECO:0000256" key="6">
    <source>
        <dbReference type="ARBA" id="ARBA00023180"/>
    </source>
</evidence>
<dbReference type="GO" id="GO:0006006">
    <property type="term" value="P:glucose metabolic process"/>
    <property type="evidence" value="ECO:0007669"/>
    <property type="project" value="Ensembl"/>
</dbReference>
<reference evidence="14" key="2">
    <citation type="submission" date="2025-09" db="UniProtKB">
        <authorList>
            <consortium name="Ensembl"/>
        </authorList>
    </citation>
    <scope>IDENTIFICATION</scope>
</reference>
<dbReference type="GO" id="GO:1903409">
    <property type="term" value="P:reactive oxygen species biosynthetic process"/>
    <property type="evidence" value="ECO:0007669"/>
    <property type="project" value="Ensembl"/>
</dbReference>
<comment type="catalytic activity">
    <reaction evidence="8">
        <text>1,2,3-tri-(9Z-octadecenoyl)-glycerol + H2O = 1,2-di-(9Z-octadecenoyl)-sn-glycerol + (9Z)-octadecenoate + H(+)</text>
        <dbReference type="Rhea" id="RHEA:39931"/>
        <dbReference type="ChEBI" id="CHEBI:15377"/>
        <dbReference type="ChEBI" id="CHEBI:15378"/>
        <dbReference type="ChEBI" id="CHEBI:30823"/>
        <dbReference type="ChEBI" id="CHEBI:52333"/>
        <dbReference type="ChEBI" id="CHEBI:53753"/>
    </reaction>
    <physiologicalReaction direction="left-to-right" evidence="8">
        <dbReference type="Rhea" id="RHEA:39932"/>
    </physiologicalReaction>
</comment>
<evidence type="ECO:0000259" key="13">
    <source>
        <dbReference type="Pfam" id="PF00561"/>
    </source>
</evidence>
<evidence type="ECO:0000256" key="11">
    <source>
        <dbReference type="PIRSR" id="PIRSR000862-1"/>
    </source>
</evidence>
<dbReference type="GO" id="GO:0007264">
    <property type="term" value="P:small GTPase-mediated signal transduction"/>
    <property type="evidence" value="ECO:0007669"/>
    <property type="project" value="Ensembl"/>
</dbReference>
<accession>A0A8C7BZ56</accession>
<gene>
    <name evidence="14" type="primary">LIPA</name>
</gene>
<dbReference type="GO" id="GO:0010467">
    <property type="term" value="P:gene expression"/>
    <property type="evidence" value="ECO:0007669"/>
    <property type="project" value="Ensembl"/>
</dbReference>
<dbReference type="GO" id="GO:0033028">
    <property type="term" value="P:myeloid cell apoptotic process"/>
    <property type="evidence" value="ECO:0007669"/>
    <property type="project" value="Ensembl"/>
</dbReference>
<dbReference type="Proteomes" id="UP000694425">
    <property type="component" value="Unplaced"/>
</dbReference>
<dbReference type="GO" id="GO:0000278">
    <property type="term" value="P:mitotic cell cycle"/>
    <property type="evidence" value="ECO:0007669"/>
    <property type="project" value="Ensembl"/>
</dbReference>
<dbReference type="Pfam" id="PF00561">
    <property type="entry name" value="Abhydrolase_1"/>
    <property type="match status" value="1"/>
</dbReference>
<dbReference type="GO" id="GO:0001935">
    <property type="term" value="P:endothelial cell proliferation"/>
    <property type="evidence" value="ECO:0007669"/>
    <property type="project" value="Ensembl"/>
</dbReference>
<dbReference type="GO" id="GO:0006641">
    <property type="term" value="P:triglyceride metabolic process"/>
    <property type="evidence" value="ECO:0007669"/>
    <property type="project" value="Ensembl"/>
</dbReference>
<dbReference type="GO" id="GO:0072576">
    <property type="term" value="P:liver morphogenesis"/>
    <property type="evidence" value="ECO:0007669"/>
    <property type="project" value="Ensembl"/>
</dbReference>
<dbReference type="CTD" id="3988"/>
<evidence type="ECO:0000256" key="3">
    <source>
        <dbReference type="ARBA" id="ARBA00022729"/>
    </source>
</evidence>
<evidence type="ECO:0000256" key="1">
    <source>
        <dbReference type="ARBA" id="ARBA00001024"/>
    </source>
</evidence>
<evidence type="ECO:0000313" key="14">
    <source>
        <dbReference type="Ensembl" id="ENSNVIP00000031696.1"/>
    </source>
</evidence>
<dbReference type="GO" id="GO:0008333">
    <property type="term" value="P:endosome to lysosome transport"/>
    <property type="evidence" value="ECO:0007669"/>
    <property type="project" value="Ensembl"/>
</dbReference>
<organism evidence="14 15">
    <name type="scientific">Neovison vison</name>
    <name type="common">American mink</name>
    <name type="synonym">Mustela vison</name>
    <dbReference type="NCBI Taxonomy" id="452646"/>
    <lineage>
        <taxon>Eukaryota</taxon>
        <taxon>Metazoa</taxon>
        <taxon>Chordata</taxon>
        <taxon>Craniata</taxon>
        <taxon>Vertebrata</taxon>
        <taxon>Euteleostomi</taxon>
        <taxon>Mammalia</taxon>
        <taxon>Eutheria</taxon>
        <taxon>Laurasiatheria</taxon>
        <taxon>Carnivora</taxon>
        <taxon>Caniformia</taxon>
        <taxon>Musteloidea</taxon>
        <taxon>Mustelidae</taxon>
        <taxon>Mustelinae</taxon>
        <taxon>Neogale</taxon>
    </lineage>
</organism>
<evidence type="ECO:0000256" key="9">
    <source>
        <dbReference type="ARBA" id="ARBA00051822"/>
    </source>
</evidence>
<dbReference type="AlphaFoldDB" id="A0A8C7BZ56"/>
<dbReference type="GO" id="GO:0010878">
    <property type="term" value="P:cholesterol storage"/>
    <property type="evidence" value="ECO:0007669"/>
    <property type="project" value="Ensembl"/>
</dbReference>
<evidence type="ECO:0000313" key="15">
    <source>
        <dbReference type="Proteomes" id="UP000694425"/>
    </source>
</evidence>
<dbReference type="GO" id="GO:0070231">
    <property type="term" value="P:T cell apoptotic process"/>
    <property type="evidence" value="ECO:0007669"/>
    <property type="project" value="Ensembl"/>
</dbReference>
<dbReference type="GO" id="GO:0002526">
    <property type="term" value="P:acute inflammatory response"/>
    <property type="evidence" value="ECO:0007669"/>
    <property type="project" value="Ensembl"/>
</dbReference>
<comment type="catalytic activity">
    <reaction evidence="1">
        <text>a triacylglycerol + H2O = a diacylglycerol + a fatty acid + H(+)</text>
        <dbReference type="Rhea" id="RHEA:12044"/>
        <dbReference type="ChEBI" id="CHEBI:15377"/>
        <dbReference type="ChEBI" id="CHEBI:15378"/>
        <dbReference type="ChEBI" id="CHEBI:17855"/>
        <dbReference type="ChEBI" id="CHEBI:18035"/>
        <dbReference type="ChEBI" id="CHEBI:28868"/>
        <dbReference type="EC" id="3.1.1.3"/>
    </reaction>
</comment>
<dbReference type="GO" id="GO:0051881">
    <property type="term" value="P:regulation of mitochondrial membrane potential"/>
    <property type="evidence" value="ECO:0007669"/>
    <property type="project" value="Ensembl"/>
</dbReference>
<keyword evidence="10" id="KW-0378">Hydrolase</keyword>
<dbReference type="GO" id="GO:0005764">
    <property type="term" value="C:lysosome"/>
    <property type="evidence" value="ECO:0007669"/>
    <property type="project" value="Ensembl"/>
</dbReference>
<dbReference type="GO" id="GO:0060837">
    <property type="term" value="P:blood vessel endothelial cell differentiation"/>
    <property type="evidence" value="ECO:0007669"/>
    <property type="project" value="Ensembl"/>
</dbReference>
<dbReference type="GO" id="GO:0042098">
    <property type="term" value="P:T cell proliferation"/>
    <property type="evidence" value="ECO:0007669"/>
    <property type="project" value="Ensembl"/>
</dbReference>
<dbReference type="GO" id="GO:0031929">
    <property type="term" value="P:TOR signaling"/>
    <property type="evidence" value="ECO:0007669"/>
    <property type="project" value="Ensembl"/>
</dbReference>
<dbReference type="GO" id="GO:0140354">
    <property type="term" value="P:lipid import into cell"/>
    <property type="evidence" value="ECO:0007669"/>
    <property type="project" value="Ensembl"/>
</dbReference>
<dbReference type="InterPro" id="IPR029058">
    <property type="entry name" value="AB_hydrolase_fold"/>
</dbReference>
<dbReference type="InterPro" id="IPR000073">
    <property type="entry name" value="AB_hydrolase_1"/>
</dbReference>
<dbReference type="GO" id="GO:0061519">
    <property type="term" value="P:macrophage homeostasis"/>
    <property type="evidence" value="ECO:0007669"/>
    <property type="project" value="Ensembl"/>
</dbReference>
<dbReference type="GO" id="GO:0071830">
    <property type="term" value="P:triglyceride-rich lipoprotein particle clearance"/>
    <property type="evidence" value="ECO:0007669"/>
    <property type="project" value="Ensembl"/>
</dbReference>
<dbReference type="GO" id="GO:0006754">
    <property type="term" value="P:ATP biosynthetic process"/>
    <property type="evidence" value="ECO:0007669"/>
    <property type="project" value="Ensembl"/>
</dbReference>
<dbReference type="GeneTree" id="ENSGT00940000154696"/>
<keyword evidence="6" id="KW-0325">Glycoprotein</keyword>
<dbReference type="GO" id="GO:0007040">
    <property type="term" value="P:lysosome organization"/>
    <property type="evidence" value="ECO:0007669"/>
    <property type="project" value="Ensembl"/>
</dbReference>
<evidence type="ECO:0000256" key="2">
    <source>
        <dbReference type="ARBA" id="ARBA00010701"/>
    </source>
</evidence>
<dbReference type="PANTHER" id="PTHR11005">
    <property type="entry name" value="LYSOSOMAL ACID LIPASE-RELATED"/>
    <property type="match status" value="1"/>
</dbReference>
<dbReference type="GO" id="GO:0001650">
    <property type="term" value="C:fibrillar center"/>
    <property type="evidence" value="ECO:0007669"/>
    <property type="project" value="Ensembl"/>
</dbReference>
<comment type="similarity">
    <text evidence="2 10">Belongs to the AB hydrolase superfamily. Lipase family.</text>
</comment>
<dbReference type="GO" id="GO:1990845">
    <property type="term" value="P:adaptive thermogenesis"/>
    <property type="evidence" value="ECO:0007669"/>
    <property type="project" value="Ensembl"/>
</dbReference>
<dbReference type="GO" id="GO:0002021">
    <property type="term" value="P:response to dietary excess"/>
    <property type="evidence" value="ECO:0007669"/>
    <property type="project" value="Ensembl"/>
</dbReference>
<feature type="active site" description="Charge relay system" evidence="11">
    <location>
        <position position="356"/>
    </location>
</feature>
<dbReference type="GO" id="GO:0140962">
    <property type="term" value="P:multicellular organismal-level chemical homeostasis"/>
    <property type="evidence" value="ECO:0007669"/>
    <property type="project" value="Ensembl"/>
</dbReference>
<reference evidence="14" key="1">
    <citation type="submission" date="2025-08" db="UniProtKB">
        <authorList>
            <consortium name="Ensembl"/>
        </authorList>
    </citation>
    <scope>IDENTIFICATION</scope>
</reference>
<dbReference type="GeneID" id="122900650"/>
<dbReference type="GO" id="GO:0048539">
    <property type="term" value="P:bone marrow development"/>
    <property type="evidence" value="ECO:0007669"/>
    <property type="project" value="Ensembl"/>
</dbReference>
<protein>
    <recommendedName>
        <fullName evidence="10">Lipase</fullName>
    </recommendedName>
</protein>
<dbReference type="PIRSF" id="PIRSF000862">
    <property type="entry name" value="Steryl_ester_lip"/>
    <property type="match status" value="1"/>
</dbReference>
<dbReference type="GO" id="GO:0048536">
    <property type="term" value="P:spleen development"/>
    <property type="evidence" value="ECO:0007669"/>
    <property type="project" value="Ensembl"/>
</dbReference>
<dbReference type="GO" id="GO:1901355">
    <property type="term" value="P:response to rapamycin"/>
    <property type="evidence" value="ECO:0007669"/>
    <property type="project" value="Ensembl"/>
</dbReference>
<dbReference type="GO" id="GO:0006096">
    <property type="term" value="P:glycolytic process"/>
    <property type="evidence" value="ECO:0007669"/>
    <property type="project" value="Ensembl"/>
</dbReference>
<dbReference type="GO" id="GO:0009409">
    <property type="term" value="P:response to cold"/>
    <property type="evidence" value="ECO:0007669"/>
    <property type="project" value="Ensembl"/>
</dbReference>
<keyword evidence="3 12" id="KW-0732">Signal</keyword>
<feature type="chain" id="PRO_5034746011" description="Lipase" evidence="12">
    <location>
        <begin position="36"/>
        <end position="410"/>
    </location>
</feature>
<dbReference type="GO" id="GO:0005829">
    <property type="term" value="C:cytosol"/>
    <property type="evidence" value="ECO:0007669"/>
    <property type="project" value="Ensembl"/>
</dbReference>
<feature type="domain" description="AB hydrolase-1" evidence="13">
    <location>
        <begin position="91"/>
        <end position="391"/>
    </location>
</feature>
<dbReference type="GO" id="GO:0050862">
    <property type="term" value="P:positive regulation of T cell receptor signaling pathway"/>
    <property type="evidence" value="ECO:0007669"/>
    <property type="project" value="Ensembl"/>
</dbReference>
<comment type="function">
    <text evidence="7">Catalyzes the hydrolysis of triacylglycerols to yield free fatty acids, diacylglycerol, monoacylglycerol, and glycerol. Shows a preferential hydrolysis at the sn-3 position of triacylglycerol.</text>
</comment>
<dbReference type="GO" id="GO:0030099">
    <property type="term" value="P:myeloid cell differentiation"/>
    <property type="evidence" value="ECO:0007669"/>
    <property type="project" value="Ensembl"/>
</dbReference>
<dbReference type="SUPFAM" id="SSF53474">
    <property type="entry name" value="alpha/beta-Hydrolases"/>
    <property type="match status" value="1"/>
</dbReference>
<dbReference type="GO" id="GO:0030324">
    <property type="term" value="P:lung development"/>
    <property type="evidence" value="ECO:0007669"/>
    <property type="project" value="Ensembl"/>
</dbReference>
<dbReference type="GO" id="GO:0033344">
    <property type="term" value="P:cholesterol efflux"/>
    <property type="evidence" value="ECO:0007669"/>
    <property type="project" value="Ensembl"/>
</dbReference>
<dbReference type="GO" id="GO:0016042">
    <property type="term" value="P:lipid catabolic process"/>
    <property type="evidence" value="ECO:0007669"/>
    <property type="project" value="UniProtKB-KW"/>
</dbReference>
<feature type="active site" description="Nucleophile" evidence="11">
    <location>
        <position position="185"/>
    </location>
</feature>
<dbReference type="GO" id="GO:0042159">
    <property type="term" value="P:lipoprotein catabolic process"/>
    <property type="evidence" value="ECO:0007669"/>
    <property type="project" value="Ensembl"/>
</dbReference>
<dbReference type="GO" id="GO:0030217">
    <property type="term" value="P:T cell differentiation"/>
    <property type="evidence" value="ECO:0007669"/>
    <property type="project" value="Ensembl"/>
</dbReference>
<dbReference type="GO" id="GO:0006695">
    <property type="term" value="P:cholesterol biosynthetic process"/>
    <property type="evidence" value="ECO:0007669"/>
    <property type="project" value="Ensembl"/>
</dbReference>
<evidence type="ECO:0000256" key="5">
    <source>
        <dbReference type="ARBA" id="ARBA00023098"/>
    </source>
</evidence>
<evidence type="ECO:0000256" key="10">
    <source>
        <dbReference type="PIRNR" id="PIRNR000862"/>
    </source>
</evidence>
<dbReference type="GO" id="GO:0035726">
    <property type="term" value="P:common myeloid progenitor cell proliferation"/>
    <property type="evidence" value="ECO:0007669"/>
    <property type="project" value="Ensembl"/>
</dbReference>
<dbReference type="GO" id="GO:0000902">
    <property type="term" value="P:cell morphogenesis"/>
    <property type="evidence" value="ECO:0007669"/>
    <property type="project" value="Ensembl"/>
</dbReference>
<dbReference type="GO" id="GO:0009410">
    <property type="term" value="P:response to xenobiotic stimulus"/>
    <property type="evidence" value="ECO:0007669"/>
    <property type="project" value="Ensembl"/>
</dbReference>
<dbReference type="RefSeq" id="XP_044095390.1">
    <property type="nucleotide sequence ID" value="XM_044239455.1"/>
</dbReference>
<dbReference type="InterPro" id="IPR025483">
    <property type="entry name" value="Lipase_euk"/>
</dbReference>
<dbReference type="GO" id="GO:0005654">
    <property type="term" value="C:nucleoplasm"/>
    <property type="evidence" value="ECO:0007669"/>
    <property type="project" value="Ensembl"/>
</dbReference>
<dbReference type="Gene3D" id="3.40.50.1820">
    <property type="entry name" value="alpha/beta hydrolase"/>
    <property type="match status" value="1"/>
</dbReference>
<sequence length="410" mass="46378">MRNSLVYLMVRGRKMQLLGLVVCLVLGTLRSEVSGDSLDLDPETNMNVSEIIVHWGFPSEEHFIETEDGYILCLHRIPHGRKNNSAKGLKPVVFLQHGLLADSSNWITNLPNSSLGFILADAGFDVWMGNSRGNTWSRKHKTLSASQTEFWAFSFDEMANYDLPASINFILNKTGQEQLYYVGHSQGTTIGFIAFSQIPELAKKVKMFFALAPVASVEFSTSPLTKLGKLPEFLLKDLFGVKEFLPQNMLLKWLGTHICNHVILKELCGNALFVLCGFNEKNLNMSRVPVYVAHSPAGTSVQNMLHWGQFIKSQKFQAFDWGSGARNYFHYNQTYPPLYSVKDVPVPTAVWSGGQDSLADVKDVSVLLLQITNLVHNKFIPEWEHLDFIWGLDAPWRLYNDIVDLMRKYP</sequence>
<evidence type="ECO:0000256" key="4">
    <source>
        <dbReference type="ARBA" id="ARBA00022963"/>
    </source>
</evidence>
<comment type="catalytic activity">
    <reaction evidence="9">
        <text>1,2,3-trioctanoylglycerol + H2O = 1,2-dioctanoyl-sn-glycerol + octanoate + H(+)</text>
        <dbReference type="Rhea" id="RHEA:40047"/>
        <dbReference type="ChEBI" id="CHEBI:15377"/>
        <dbReference type="ChEBI" id="CHEBI:15378"/>
        <dbReference type="ChEBI" id="CHEBI:25646"/>
        <dbReference type="ChEBI" id="CHEBI:76978"/>
        <dbReference type="ChEBI" id="CHEBI:76979"/>
    </reaction>
    <physiologicalReaction direction="left-to-right" evidence="9">
        <dbReference type="Rhea" id="RHEA:40048"/>
    </physiologicalReaction>
</comment>
<dbReference type="GO" id="GO:0048771">
    <property type="term" value="P:tissue remodeling"/>
    <property type="evidence" value="ECO:0007669"/>
    <property type="project" value="Ensembl"/>
</dbReference>